<evidence type="ECO:0000313" key="4">
    <source>
        <dbReference type="Proteomes" id="UP000006671"/>
    </source>
</evidence>
<protein>
    <submittedName>
        <fullName evidence="3">Predicted protein</fullName>
    </submittedName>
</protein>
<dbReference type="Proteomes" id="UP000006671">
    <property type="component" value="Unassembled WGS sequence"/>
</dbReference>
<dbReference type="VEuPathDB" id="AmoebaDB:NAEGRDRAFT_62295"/>
<dbReference type="KEGG" id="ngr:NAEGRDRAFT_62295"/>
<gene>
    <name evidence="3" type="ORF">NAEGRDRAFT_62295</name>
</gene>
<evidence type="ECO:0000256" key="2">
    <source>
        <dbReference type="SAM" id="Phobius"/>
    </source>
</evidence>
<dbReference type="RefSeq" id="XP_002682267.1">
    <property type="nucleotide sequence ID" value="XM_002682221.1"/>
</dbReference>
<keyword evidence="2" id="KW-0812">Transmembrane</keyword>
<organism evidence="4">
    <name type="scientific">Naegleria gruberi</name>
    <name type="common">Amoeba</name>
    <dbReference type="NCBI Taxonomy" id="5762"/>
    <lineage>
        <taxon>Eukaryota</taxon>
        <taxon>Discoba</taxon>
        <taxon>Heterolobosea</taxon>
        <taxon>Tetramitia</taxon>
        <taxon>Eutetramitia</taxon>
        <taxon>Vahlkampfiidae</taxon>
        <taxon>Naegleria</taxon>
    </lineage>
</organism>
<sequence>MKSCHDRMETQFRKSTFKECSYSDQCLLFGDNPSLVFKMYSERARRSGKDEYATLLGTFPSKCSQTIVESLIGREAIIFFFKQSNVSVELTKELVRGFFKENLQNQCGNYTENALEALRIFVQEMPKGMFNFLSFLEFQERVEKDTVSFRLLFDLSILISLIISTLVVISRKSNNTNPVSNSQPQSQKMFQLVKNIFLKLDNHNQNILQAESLIKARIEKSEKLKLAINDQENRISELTNNFNRMLNGSKAKDNTIAKTMELLNEIKDAIQSEKGREPLDVFNMPYYLKQLFKEKSESETACKEKNVKVLAEKKQLEALNKELKDRIEFIVSDNEDLGLKVGLLEESLGNQKSITHSLEDSVLSQSEQISKLLHSLKMKEDQEQKVGTELEISRNDVKLLEKHLNQTYSYFGILEEKNPESIRSFVESLRNESEIKTREIEKLQEQIANIEEISDEKIAKILEIESRVTSLQDENNSLRSQLHIATKKIESKYEKASDNHEILLKDLETVKRDLEKTKLELA</sequence>
<reference evidence="3 4" key="1">
    <citation type="journal article" date="2010" name="Cell">
        <title>The genome of Naegleria gruberi illuminates early eukaryotic versatility.</title>
        <authorList>
            <person name="Fritz-Laylin L.K."/>
            <person name="Prochnik S.E."/>
            <person name="Ginger M.L."/>
            <person name="Dacks J.B."/>
            <person name="Carpenter M.L."/>
            <person name="Field M.C."/>
            <person name="Kuo A."/>
            <person name="Paredez A."/>
            <person name="Chapman J."/>
            <person name="Pham J."/>
            <person name="Shu S."/>
            <person name="Neupane R."/>
            <person name="Cipriano M."/>
            <person name="Mancuso J."/>
            <person name="Tu H."/>
            <person name="Salamov A."/>
            <person name="Lindquist E."/>
            <person name="Shapiro H."/>
            <person name="Lucas S."/>
            <person name="Grigoriev I.V."/>
            <person name="Cande W.Z."/>
            <person name="Fulton C."/>
            <person name="Rokhsar D.S."/>
            <person name="Dawson S.C."/>
        </authorList>
    </citation>
    <scope>NUCLEOTIDE SEQUENCE [LARGE SCALE GENOMIC DNA]</scope>
    <source>
        <strain evidence="3 4">NEG-M</strain>
    </source>
</reference>
<feature type="coiled-coil region" evidence="1">
    <location>
        <begin position="426"/>
        <end position="520"/>
    </location>
</feature>
<dbReference type="GeneID" id="8861789"/>
<keyword evidence="2" id="KW-1133">Transmembrane helix</keyword>
<proteinExistence type="predicted"/>
<name>D2V0H3_NAEGR</name>
<keyword evidence="1" id="KW-0175">Coiled coil</keyword>
<dbReference type="OrthoDB" id="10394281at2759"/>
<dbReference type="AlphaFoldDB" id="D2V0H3"/>
<evidence type="ECO:0000313" key="3">
    <source>
        <dbReference type="EMBL" id="EFC49523.1"/>
    </source>
</evidence>
<feature type="coiled-coil region" evidence="1">
    <location>
        <begin position="221"/>
        <end position="248"/>
    </location>
</feature>
<keyword evidence="2" id="KW-0472">Membrane</keyword>
<feature type="coiled-coil region" evidence="1">
    <location>
        <begin position="302"/>
        <end position="333"/>
    </location>
</feature>
<dbReference type="InParanoid" id="D2V0H3"/>
<accession>D2V0H3</accession>
<feature type="transmembrane region" description="Helical" evidence="2">
    <location>
        <begin position="151"/>
        <end position="169"/>
    </location>
</feature>
<evidence type="ECO:0000256" key="1">
    <source>
        <dbReference type="SAM" id="Coils"/>
    </source>
</evidence>
<dbReference type="EMBL" id="GG738847">
    <property type="protein sequence ID" value="EFC49523.1"/>
    <property type="molecule type" value="Genomic_DNA"/>
</dbReference>
<keyword evidence="4" id="KW-1185">Reference proteome</keyword>